<reference evidence="3 4" key="1">
    <citation type="submission" date="2022-06" db="EMBL/GenBank/DDBJ databases">
        <title>New Species of the Genus Actinoplanes, ActinopZanes ferrugineus.</title>
        <authorList>
            <person name="Ding P."/>
        </authorList>
    </citation>
    <scope>NUCLEOTIDE SEQUENCE [LARGE SCALE GENOMIC DNA]</scope>
    <source>
        <strain evidence="3 4">TRM88003</strain>
    </source>
</reference>
<comment type="caution">
    <text evidence="3">The sequence shown here is derived from an EMBL/GenBank/DDBJ whole genome shotgun (WGS) entry which is preliminary data.</text>
</comment>
<evidence type="ECO:0000313" key="3">
    <source>
        <dbReference type="EMBL" id="MCO8269048.1"/>
    </source>
</evidence>
<dbReference type="InterPro" id="IPR011712">
    <property type="entry name" value="Sig_transdc_His_kin_sub3_dim/P"/>
</dbReference>
<evidence type="ECO:0000313" key="4">
    <source>
        <dbReference type="Proteomes" id="UP001523369"/>
    </source>
</evidence>
<feature type="domain" description="Signal transduction histidine kinase subgroup 3 dimerisation and phosphoacceptor" evidence="2">
    <location>
        <begin position="22"/>
        <end position="76"/>
    </location>
</feature>
<accession>A0ABT1DE12</accession>
<dbReference type="Proteomes" id="UP001523369">
    <property type="component" value="Unassembled WGS sequence"/>
</dbReference>
<dbReference type="EMBL" id="JAMYJR010000001">
    <property type="protein sequence ID" value="MCO8269048.1"/>
    <property type="molecule type" value="Genomic_DNA"/>
</dbReference>
<name>A0ABT1DE12_9ACTN</name>
<protein>
    <submittedName>
        <fullName evidence="3">Histidine kinase dimerization/phosphoacceptor domain-containing protein</fullName>
    </submittedName>
</protein>
<dbReference type="Pfam" id="PF07730">
    <property type="entry name" value="HisKA_3"/>
    <property type="match status" value="1"/>
</dbReference>
<evidence type="ECO:0000256" key="1">
    <source>
        <dbReference type="SAM" id="MobiDB-lite"/>
    </source>
</evidence>
<dbReference type="RefSeq" id="WP_253235192.1">
    <property type="nucleotide sequence ID" value="NZ_JAMYJR010000001.1"/>
</dbReference>
<keyword evidence="3" id="KW-0418">Kinase</keyword>
<organism evidence="3 4">
    <name type="scientific">Paractinoplanes aksuensis</name>
    <dbReference type="NCBI Taxonomy" id="2939490"/>
    <lineage>
        <taxon>Bacteria</taxon>
        <taxon>Bacillati</taxon>
        <taxon>Actinomycetota</taxon>
        <taxon>Actinomycetes</taxon>
        <taxon>Micromonosporales</taxon>
        <taxon>Micromonosporaceae</taxon>
        <taxon>Paractinoplanes</taxon>
    </lineage>
</organism>
<dbReference type="GO" id="GO:0016301">
    <property type="term" value="F:kinase activity"/>
    <property type="evidence" value="ECO:0007669"/>
    <property type="project" value="UniProtKB-KW"/>
</dbReference>
<evidence type="ECO:0000259" key="2">
    <source>
        <dbReference type="Pfam" id="PF07730"/>
    </source>
</evidence>
<dbReference type="Gene3D" id="1.20.5.1930">
    <property type="match status" value="1"/>
</dbReference>
<keyword evidence="4" id="KW-1185">Reference proteome</keyword>
<keyword evidence="3" id="KW-0808">Transferase</keyword>
<feature type="region of interest" description="Disordered" evidence="1">
    <location>
        <begin position="77"/>
        <end position="121"/>
    </location>
</feature>
<sequence length="121" mass="12588">MTSPLLVGLRTVVAGRDEMLEVVAHHMSMIAVRAETAPYRSSDDLDARNSEFVAIAGASRAALHDMRRLLGVLRSDSVDADPAPAPGLADLPALVDTATTSTASSSTRHPPSRSAPGRDGG</sequence>
<gene>
    <name evidence="3" type="ORF">M1L60_00425</name>
</gene>
<feature type="compositionally biased region" description="Low complexity" evidence="1">
    <location>
        <begin position="80"/>
        <end position="115"/>
    </location>
</feature>
<proteinExistence type="predicted"/>